<evidence type="ECO:0000313" key="3">
    <source>
        <dbReference type="Proteomes" id="UP001159363"/>
    </source>
</evidence>
<reference evidence="2 3" key="1">
    <citation type="submission" date="2023-02" db="EMBL/GenBank/DDBJ databases">
        <title>LHISI_Scaffold_Assembly.</title>
        <authorList>
            <person name="Stuart O.P."/>
            <person name="Cleave R."/>
            <person name="Magrath M.J.L."/>
            <person name="Mikheyev A.S."/>
        </authorList>
    </citation>
    <scope>NUCLEOTIDE SEQUENCE [LARGE SCALE GENOMIC DNA]</scope>
    <source>
        <strain evidence="2">Daus_M_001</strain>
        <tissue evidence="2">Leg muscle</tissue>
    </source>
</reference>
<feature type="region of interest" description="Disordered" evidence="1">
    <location>
        <begin position="114"/>
        <end position="137"/>
    </location>
</feature>
<feature type="region of interest" description="Disordered" evidence="1">
    <location>
        <begin position="400"/>
        <end position="491"/>
    </location>
</feature>
<keyword evidence="3" id="KW-1185">Reference proteome</keyword>
<feature type="region of interest" description="Disordered" evidence="1">
    <location>
        <begin position="530"/>
        <end position="558"/>
    </location>
</feature>
<feature type="compositionally biased region" description="Basic and acidic residues" evidence="1">
    <location>
        <begin position="187"/>
        <end position="203"/>
    </location>
</feature>
<proteinExistence type="predicted"/>
<dbReference type="Proteomes" id="UP001159363">
    <property type="component" value="Chromosome 11"/>
</dbReference>
<feature type="compositionally biased region" description="Basic residues" evidence="1">
    <location>
        <begin position="454"/>
        <end position="468"/>
    </location>
</feature>
<feature type="region of interest" description="Disordered" evidence="1">
    <location>
        <begin position="266"/>
        <end position="286"/>
    </location>
</feature>
<feature type="compositionally biased region" description="Polar residues" evidence="1">
    <location>
        <begin position="548"/>
        <end position="558"/>
    </location>
</feature>
<evidence type="ECO:0000313" key="2">
    <source>
        <dbReference type="EMBL" id="KAJ8871161.1"/>
    </source>
</evidence>
<dbReference type="EMBL" id="JARBHB010000012">
    <property type="protein sequence ID" value="KAJ8871161.1"/>
    <property type="molecule type" value="Genomic_DNA"/>
</dbReference>
<comment type="caution">
    <text evidence="2">The sequence shown here is derived from an EMBL/GenBank/DDBJ whole genome shotgun (WGS) entry which is preliminary data.</text>
</comment>
<name>A0ABQ9GFJ9_9NEOP</name>
<gene>
    <name evidence="2" type="ORF">PR048_027466</name>
</gene>
<organism evidence="2 3">
    <name type="scientific">Dryococelus australis</name>
    <dbReference type="NCBI Taxonomy" id="614101"/>
    <lineage>
        <taxon>Eukaryota</taxon>
        <taxon>Metazoa</taxon>
        <taxon>Ecdysozoa</taxon>
        <taxon>Arthropoda</taxon>
        <taxon>Hexapoda</taxon>
        <taxon>Insecta</taxon>
        <taxon>Pterygota</taxon>
        <taxon>Neoptera</taxon>
        <taxon>Polyneoptera</taxon>
        <taxon>Phasmatodea</taxon>
        <taxon>Verophasmatodea</taxon>
        <taxon>Anareolatae</taxon>
        <taxon>Phasmatidae</taxon>
        <taxon>Eurycanthinae</taxon>
        <taxon>Dryococelus</taxon>
    </lineage>
</organism>
<evidence type="ECO:0000256" key="1">
    <source>
        <dbReference type="SAM" id="MobiDB-lite"/>
    </source>
</evidence>
<feature type="region of interest" description="Disordered" evidence="1">
    <location>
        <begin position="167"/>
        <end position="208"/>
    </location>
</feature>
<feature type="compositionally biased region" description="Low complexity" evidence="1">
    <location>
        <begin position="538"/>
        <end position="547"/>
    </location>
</feature>
<feature type="compositionally biased region" description="Basic residues" evidence="1">
    <location>
        <begin position="400"/>
        <end position="418"/>
    </location>
</feature>
<accession>A0ABQ9GFJ9</accession>
<feature type="compositionally biased region" description="Basic residues" evidence="1">
    <location>
        <begin position="432"/>
        <end position="443"/>
    </location>
</feature>
<feature type="compositionally biased region" description="Low complexity" evidence="1">
    <location>
        <begin position="419"/>
        <end position="431"/>
    </location>
</feature>
<protein>
    <submittedName>
        <fullName evidence="2">Uncharacterized protein</fullName>
    </submittedName>
</protein>
<feature type="compositionally biased region" description="Basic and acidic residues" evidence="1">
    <location>
        <begin position="365"/>
        <end position="376"/>
    </location>
</feature>
<sequence length="558" mass="62358">MNARPLAGWTIGLVANTLASTWLINVLDEKYTRNSNESQKGPLRHRGATVAERLACLPPTKANRVQSPAGSLRMFACGNRAGRCRWSAGFFGDLPFPPPFHSGAAPYLNHPHRISRPRWQEPPKSLHSFKTSRSSEEWIPEEREGWFEGQSIVQAVVAEGPAVMTMSRGGGKAAMHNPRSRQASRRGRSEVSMEQCRNERAGETGDPTVGVDMMDCLAPSKSTLGLPSTLQLHYSVGRASLNVTRWSANSNHPLLPRHVERGGELQRNFAGSSGGGDGLADNANGDRNQAKQDFAWSRKFARLANSGDAAEGTFPENRFITVFISFYLYGRGRIERRKIPYTVIQPRRYSRAAAAGYIVTRGTHSHTEAASTDRRGSRSQAAQSRNRRWWRRWRRSLPPRLARSRPRRRRRRPTRRRSTAPGSTGSSGSRSSGRRSRPTRRRSWTPPPCLPRPRWWRPPRRRSHRCRKGAAGAGSRRREGTRWGRRSWRRRRSACPLTSPTRWWRNLWRCNTLEAAGTLEEAGTLVGAAGTLEEAAGSSPGSHNSSSLAERTSPSATT</sequence>
<feature type="region of interest" description="Disordered" evidence="1">
    <location>
        <begin position="363"/>
        <end position="385"/>
    </location>
</feature>